<dbReference type="AlphaFoldDB" id="A0A974BNC2"/>
<name>A0A974BNC2_SEDHY</name>
<dbReference type="Proteomes" id="UP000611629">
    <property type="component" value="Unassembled WGS sequence"/>
</dbReference>
<comment type="caution">
    <text evidence="1">The sequence shown here is derived from an EMBL/GenBank/DDBJ whole genome shotgun (WGS) entry which is preliminary data.</text>
</comment>
<reference evidence="1" key="1">
    <citation type="submission" date="2020-07" db="EMBL/GenBank/DDBJ databases">
        <title>Genomic analysis of a strain of Sedimentibacter Hydroxybenzoicus DSM7310.</title>
        <authorList>
            <person name="Ma S."/>
        </authorList>
    </citation>
    <scope>NUCLEOTIDE SEQUENCE</scope>
    <source>
        <strain evidence="1">DSM 7310</strain>
    </source>
</reference>
<proteinExistence type="predicted"/>
<accession>A0A974BNC2</accession>
<gene>
    <name evidence="1" type="ORF">HZF24_18470</name>
</gene>
<sequence length="110" mass="11939">MKKSDIEDVKWSLIAVENGKKIVEHPVPGEVVGDIVQILIGFGSGAMCSLTEEFAQEVRNLIGKPIDEKVISQLTGLSEEYLKQLLEGTIEPGKTDGIMALVNIVKSLSM</sequence>
<protein>
    <submittedName>
        <fullName evidence="1">Uncharacterized protein</fullName>
    </submittedName>
</protein>
<evidence type="ECO:0000313" key="2">
    <source>
        <dbReference type="Proteomes" id="UP000611629"/>
    </source>
</evidence>
<organism evidence="1 2">
    <name type="scientific">Sedimentibacter hydroxybenzoicus DSM 7310</name>
    <dbReference type="NCBI Taxonomy" id="1123245"/>
    <lineage>
        <taxon>Bacteria</taxon>
        <taxon>Bacillati</taxon>
        <taxon>Bacillota</taxon>
        <taxon>Tissierellia</taxon>
        <taxon>Sedimentibacter</taxon>
    </lineage>
</organism>
<evidence type="ECO:0000313" key="1">
    <source>
        <dbReference type="EMBL" id="NYB76136.1"/>
    </source>
</evidence>
<keyword evidence="2" id="KW-1185">Reference proteome</keyword>
<dbReference type="RefSeq" id="WP_179239854.1">
    <property type="nucleotide sequence ID" value="NZ_JACBNQ010000046.1"/>
</dbReference>
<dbReference type="EMBL" id="JACBNQ010000046">
    <property type="protein sequence ID" value="NYB76136.1"/>
    <property type="molecule type" value="Genomic_DNA"/>
</dbReference>